<dbReference type="Pfam" id="PF14559">
    <property type="entry name" value="TPR_19"/>
    <property type="match status" value="1"/>
</dbReference>
<proteinExistence type="predicted"/>
<dbReference type="Proteomes" id="UP000251485">
    <property type="component" value="Unassembled WGS sequence"/>
</dbReference>
<evidence type="ECO:0000256" key="1">
    <source>
        <dbReference type="SAM" id="MobiDB-lite"/>
    </source>
</evidence>
<sequence>MLIQQGKNSQAEQLVAKQPASLRQKLTANTDPSERLRRDAQKALENGHRTQARQLLTQAQRKNPQNNWVYLDLARLMIAEGDKTQADQLILQLERRQTRDANYIAALFYVEQKQWDKVFTLLNSQPQQTEAEKALLERARFYRQLTQAERYYKTGNLVAMRNTLRPLINQVADYPNDVGELAEKLVNSGAQDEALHLIEKDLAKGTKGSVGNYAGHINVFNALGRYAQASSLINDPHYSNKRQQPRNNV</sequence>
<dbReference type="SUPFAM" id="SSF48452">
    <property type="entry name" value="TPR-like"/>
    <property type="match status" value="1"/>
</dbReference>
<protein>
    <submittedName>
        <fullName evidence="2">Cellulose biosynthesis protein C</fullName>
    </submittedName>
</protein>
<feature type="region of interest" description="Disordered" evidence="1">
    <location>
        <begin position="1"/>
        <end position="36"/>
    </location>
</feature>
<dbReference type="Gene3D" id="1.25.40.10">
    <property type="entry name" value="Tetratricopeptide repeat domain"/>
    <property type="match status" value="1"/>
</dbReference>
<name>A0A2X2BN66_PROMI</name>
<reference evidence="2 3" key="1">
    <citation type="submission" date="2018-06" db="EMBL/GenBank/DDBJ databases">
        <authorList>
            <consortium name="Pathogen Informatics"/>
            <person name="Doyle S."/>
        </authorList>
    </citation>
    <scope>NUCLEOTIDE SEQUENCE [LARGE SCALE GENOMIC DNA]</scope>
    <source>
        <strain evidence="2 3">NCTC10975</strain>
    </source>
</reference>
<dbReference type="AlphaFoldDB" id="A0A2X2BN66"/>
<evidence type="ECO:0000313" key="3">
    <source>
        <dbReference type="Proteomes" id="UP000251485"/>
    </source>
</evidence>
<organism evidence="2 3">
    <name type="scientific">Proteus mirabilis</name>
    <dbReference type="NCBI Taxonomy" id="584"/>
    <lineage>
        <taxon>Bacteria</taxon>
        <taxon>Pseudomonadati</taxon>
        <taxon>Pseudomonadota</taxon>
        <taxon>Gammaproteobacteria</taxon>
        <taxon>Enterobacterales</taxon>
        <taxon>Morganellaceae</taxon>
        <taxon>Proteus</taxon>
    </lineage>
</organism>
<gene>
    <name evidence="2" type="ORF">NCTC10975_02370</name>
</gene>
<feature type="compositionally biased region" description="Polar residues" evidence="1">
    <location>
        <begin position="1"/>
        <end position="12"/>
    </location>
</feature>
<evidence type="ECO:0000313" key="2">
    <source>
        <dbReference type="EMBL" id="SPY96644.1"/>
    </source>
</evidence>
<accession>A0A2X2BN66</accession>
<dbReference type="EMBL" id="UAUE01000020">
    <property type="protein sequence ID" value="SPY96644.1"/>
    <property type="molecule type" value="Genomic_DNA"/>
</dbReference>
<dbReference type="InterPro" id="IPR011990">
    <property type="entry name" value="TPR-like_helical_dom_sf"/>
</dbReference>